<dbReference type="OrthoDB" id="573132at2"/>
<dbReference type="PRINTS" id="PR00409">
    <property type="entry name" value="PHDIOXRDTASE"/>
</dbReference>
<dbReference type="GO" id="GO:0016491">
    <property type="term" value="F:oxidoreductase activity"/>
    <property type="evidence" value="ECO:0007669"/>
    <property type="project" value="InterPro"/>
</dbReference>
<keyword evidence="3" id="KW-1185">Reference proteome</keyword>
<dbReference type="PANTHER" id="PTHR47354">
    <property type="entry name" value="NADH OXIDOREDUCTASE HCR"/>
    <property type="match status" value="1"/>
</dbReference>
<evidence type="ECO:0000313" key="2">
    <source>
        <dbReference type="EMBL" id="SEK50705.1"/>
    </source>
</evidence>
<proteinExistence type="predicted"/>
<dbReference type="CDD" id="cd00322">
    <property type="entry name" value="FNR_like"/>
    <property type="match status" value="1"/>
</dbReference>
<dbReference type="InterPro" id="IPR050415">
    <property type="entry name" value="MRET"/>
</dbReference>
<protein>
    <submittedName>
        <fullName evidence="2">Ferredoxin-NADP reductase</fullName>
    </submittedName>
</protein>
<organism evidence="2 3">
    <name type="scientific">Alkalibacterium pelagium</name>
    <dbReference type="NCBI Taxonomy" id="426702"/>
    <lineage>
        <taxon>Bacteria</taxon>
        <taxon>Bacillati</taxon>
        <taxon>Bacillota</taxon>
        <taxon>Bacilli</taxon>
        <taxon>Lactobacillales</taxon>
        <taxon>Carnobacteriaceae</taxon>
        <taxon>Alkalibacterium</taxon>
    </lineage>
</organism>
<sequence length="233" mass="26423">MKPSDFTGLFKKNTVSIESINNPFDDYYVIQLSFPDKLTWEAGEHGAFLLPDNKVSGKPFRAFSVASIPSEKTMTIATRANAPVSSFKKELFSMKKGDRVTVLGPFGWFKVKDETSPIVLIATGIGITPMRALTYYLSNDASRPIHLIYSSPDKHLFKSEFDAIAKQNRSFQPVYTASKEETIARYVDLAEKYQNEAFYYVSGKRNILKGTIRELKNKGIKRLRIITDPYFGY</sequence>
<dbReference type="InterPro" id="IPR017938">
    <property type="entry name" value="Riboflavin_synthase-like_b-brl"/>
</dbReference>
<dbReference type="RefSeq" id="WP_091479230.1">
    <property type="nucleotide sequence ID" value="NZ_BJYC01000007.1"/>
</dbReference>
<dbReference type="SUPFAM" id="SSF52343">
    <property type="entry name" value="Ferredoxin reductase-like, C-terminal NADP-linked domain"/>
    <property type="match status" value="1"/>
</dbReference>
<dbReference type="EMBL" id="FNZU01000003">
    <property type="protein sequence ID" value="SEK50705.1"/>
    <property type="molecule type" value="Genomic_DNA"/>
</dbReference>
<reference evidence="3" key="1">
    <citation type="submission" date="2016-10" db="EMBL/GenBank/DDBJ databases">
        <authorList>
            <person name="Varghese N."/>
            <person name="Submissions S."/>
        </authorList>
    </citation>
    <scope>NUCLEOTIDE SEQUENCE [LARGE SCALE GENOMIC DNA]</scope>
    <source>
        <strain evidence="3">DSM 19183</strain>
    </source>
</reference>
<dbReference type="PANTHER" id="PTHR47354:SF5">
    <property type="entry name" value="PROTEIN RFBI"/>
    <property type="match status" value="1"/>
</dbReference>
<dbReference type="PROSITE" id="PS51384">
    <property type="entry name" value="FAD_FR"/>
    <property type="match status" value="1"/>
</dbReference>
<dbReference type="Pfam" id="PF00175">
    <property type="entry name" value="NAD_binding_1"/>
    <property type="match status" value="1"/>
</dbReference>
<feature type="domain" description="FAD-binding FR-type" evidence="1">
    <location>
        <begin position="7"/>
        <end position="112"/>
    </location>
</feature>
<dbReference type="Gene3D" id="3.40.50.80">
    <property type="entry name" value="Nucleotide-binding domain of ferredoxin-NADP reductase (FNR) module"/>
    <property type="match status" value="1"/>
</dbReference>
<dbReference type="InterPro" id="IPR017927">
    <property type="entry name" value="FAD-bd_FR_type"/>
</dbReference>
<accession>A0A1H7HR82</accession>
<dbReference type="STRING" id="426702.SAMN04488099_103107"/>
<dbReference type="Proteomes" id="UP000199081">
    <property type="component" value="Unassembled WGS sequence"/>
</dbReference>
<dbReference type="SUPFAM" id="SSF63380">
    <property type="entry name" value="Riboflavin synthase domain-like"/>
    <property type="match status" value="1"/>
</dbReference>
<dbReference type="AlphaFoldDB" id="A0A1H7HR82"/>
<dbReference type="InterPro" id="IPR039261">
    <property type="entry name" value="FNR_nucleotide-bd"/>
</dbReference>
<evidence type="ECO:0000259" key="1">
    <source>
        <dbReference type="PROSITE" id="PS51384"/>
    </source>
</evidence>
<name>A0A1H7HR82_9LACT</name>
<gene>
    <name evidence="2" type="ORF">SAMN04488099_103107</name>
</gene>
<dbReference type="Gene3D" id="2.40.30.10">
    <property type="entry name" value="Translation factors"/>
    <property type="match status" value="1"/>
</dbReference>
<evidence type="ECO:0000313" key="3">
    <source>
        <dbReference type="Proteomes" id="UP000199081"/>
    </source>
</evidence>
<dbReference type="InterPro" id="IPR001433">
    <property type="entry name" value="OxRdtase_FAD/NAD-bd"/>
</dbReference>